<feature type="region of interest" description="Disordered" evidence="1">
    <location>
        <begin position="1"/>
        <end position="75"/>
    </location>
</feature>
<dbReference type="AlphaFoldDB" id="W9G5E9"/>
<sequence>MSERTTRAGGANYAPWQPAVTREARPPGRRGCREAGSLGSRATPDRQAPAPRQRCVPGGASRASGRRFRRGRYGS</sequence>
<evidence type="ECO:0000313" key="3">
    <source>
        <dbReference type="Proteomes" id="UP000019494"/>
    </source>
</evidence>
<proteinExistence type="predicted"/>
<organism evidence="2 3">
    <name type="scientific">Intrasporangium chromatireducens Q5-1</name>
    <dbReference type="NCBI Taxonomy" id="584657"/>
    <lineage>
        <taxon>Bacteria</taxon>
        <taxon>Bacillati</taxon>
        <taxon>Actinomycetota</taxon>
        <taxon>Actinomycetes</taxon>
        <taxon>Micrococcales</taxon>
        <taxon>Intrasporangiaceae</taxon>
        <taxon>Intrasporangium</taxon>
    </lineage>
</organism>
<dbReference type="Proteomes" id="UP000019494">
    <property type="component" value="Unassembled WGS sequence"/>
</dbReference>
<protein>
    <submittedName>
        <fullName evidence="2">Uncharacterized protein</fullName>
    </submittedName>
</protein>
<name>W9G5E9_9MICO</name>
<evidence type="ECO:0000256" key="1">
    <source>
        <dbReference type="SAM" id="MobiDB-lite"/>
    </source>
</evidence>
<dbReference type="EMBL" id="AWQS01000599">
    <property type="protein sequence ID" value="EWT01396.1"/>
    <property type="molecule type" value="Genomic_DNA"/>
</dbReference>
<gene>
    <name evidence="2" type="ORF">N864_20945</name>
</gene>
<accession>W9G5E9</accession>
<feature type="compositionally biased region" description="Basic residues" evidence="1">
    <location>
        <begin position="64"/>
        <end position="75"/>
    </location>
</feature>
<comment type="caution">
    <text evidence="2">The sequence shown here is derived from an EMBL/GenBank/DDBJ whole genome shotgun (WGS) entry which is preliminary data.</text>
</comment>
<keyword evidence="3" id="KW-1185">Reference proteome</keyword>
<reference evidence="3" key="1">
    <citation type="submission" date="2013-08" db="EMBL/GenBank/DDBJ databases">
        <title>Intrasporangium oryzae NRRL B-24470.</title>
        <authorList>
            <person name="Liu H."/>
            <person name="Wang G."/>
        </authorList>
    </citation>
    <scope>NUCLEOTIDE SEQUENCE [LARGE SCALE GENOMIC DNA]</scope>
    <source>
        <strain evidence="3">Q5-1</strain>
    </source>
</reference>
<evidence type="ECO:0000313" key="2">
    <source>
        <dbReference type="EMBL" id="EWT01396.1"/>
    </source>
</evidence>